<dbReference type="Proteomes" id="UP000469125">
    <property type="component" value="Unassembled WGS sequence"/>
</dbReference>
<gene>
    <name evidence="2" type="ORF">GMD78_06035</name>
</gene>
<dbReference type="InterPro" id="IPR048147">
    <property type="entry name" value="CBO0543-like"/>
</dbReference>
<feature type="transmembrane region" description="Helical" evidence="1">
    <location>
        <begin position="68"/>
        <end position="90"/>
    </location>
</feature>
<dbReference type="NCBIfam" id="NF041644">
    <property type="entry name" value="CBO0543_fam"/>
    <property type="match status" value="1"/>
</dbReference>
<evidence type="ECO:0000313" key="2">
    <source>
        <dbReference type="EMBL" id="MUK87956.1"/>
    </source>
</evidence>
<dbReference type="EMBL" id="WOCA01000003">
    <property type="protein sequence ID" value="MUK87956.1"/>
    <property type="molecule type" value="Genomic_DNA"/>
</dbReference>
<evidence type="ECO:0000313" key="3">
    <source>
        <dbReference type="Proteomes" id="UP000469125"/>
    </source>
</evidence>
<keyword evidence="1" id="KW-0812">Transmembrane</keyword>
<reference evidence="2 3" key="1">
    <citation type="submission" date="2019-11" db="EMBL/GenBank/DDBJ databases">
        <authorList>
            <person name="Li X."/>
        </authorList>
    </citation>
    <scope>NUCLEOTIDE SEQUENCE [LARGE SCALE GENOMIC DNA]</scope>
    <source>
        <strain evidence="2 3">L9</strain>
    </source>
</reference>
<name>A0A6N8FGZ0_9BACI</name>
<keyword evidence="1" id="KW-0472">Membrane</keyword>
<evidence type="ECO:0000256" key="1">
    <source>
        <dbReference type="SAM" id="Phobius"/>
    </source>
</evidence>
<feature type="transmembrane region" description="Helical" evidence="1">
    <location>
        <begin position="37"/>
        <end position="56"/>
    </location>
</feature>
<dbReference type="RefSeq" id="WP_155667943.1">
    <property type="nucleotide sequence ID" value="NZ_WOCA01000003.1"/>
</dbReference>
<proteinExistence type="predicted"/>
<organism evidence="2 3">
    <name type="scientific">Ornithinibacillus caprae</name>
    <dbReference type="NCBI Taxonomy" id="2678566"/>
    <lineage>
        <taxon>Bacteria</taxon>
        <taxon>Bacillati</taxon>
        <taxon>Bacillota</taxon>
        <taxon>Bacilli</taxon>
        <taxon>Bacillales</taxon>
        <taxon>Bacillaceae</taxon>
        <taxon>Ornithinibacillus</taxon>
    </lineage>
</organism>
<keyword evidence="1" id="KW-1133">Transmembrane helix</keyword>
<accession>A0A6N8FGZ0</accession>
<keyword evidence="3" id="KW-1185">Reference proteome</keyword>
<dbReference type="AlphaFoldDB" id="A0A6N8FGZ0"/>
<feature type="transmembrane region" description="Helical" evidence="1">
    <location>
        <begin position="96"/>
        <end position="117"/>
    </location>
</feature>
<sequence>MEQQDYFDRNLDLFEKLFDLQKQQLDLWLENVLWTPLWWVGVCLSIVPWILWLLFANKASRNRMLYTGFIVMLIASFLDFLGSSLGLWLYNYQVFPWVPAYVPWDVTLIPVVIMSLIEIKPKASPVVKGFIFAVLTSSVGEIVFEFLGLYKKVHWESYYSFPIYFLLFLVGYWASLRKNYADYRKKDS</sequence>
<feature type="transmembrane region" description="Helical" evidence="1">
    <location>
        <begin position="129"/>
        <end position="151"/>
    </location>
</feature>
<feature type="transmembrane region" description="Helical" evidence="1">
    <location>
        <begin position="157"/>
        <end position="176"/>
    </location>
</feature>
<comment type="caution">
    <text evidence="2">The sequence shown here is derived from an EMBL/GenBank/DDBJ whole genome shotgun (WGS) entry which is preliminary data.</text>
</comment>
<protein>
    <submittedName>
        <fullName evidence="2">Uncharacterized protein</fullName>
    </submittedName>
</protein>